<feature type="non-terminal residue" evidence="1">
    <location>
        <position position="1"/>
    </location>
</feature>
<evidence type="ECO:0000313" key="1">
    <source>
        <dbReference type="EMBL" id="KAJ7648820.1"/>
    </source>
</evidence>
<reference evidence="1" key="1">
    <citation type="submission" date="2023-03" db="EMBL/GenBank/DDBJ databases">
        <title>Massive genome expansion in bonnet fungi (Mycena s.s.) driven by repeated elements and novel gene families across ecological guilds.</title>
        <authorList>
            <consortium name="Lawrence Berkeley National Laboratory"/>
            <person name="Harder C.B."/>
            <person name="Miyauchi S."/>
            <person name="Viragh M."/>
            <person name="Kuo A."/>
            <person name="Thoen E."/>
            <person name="Andreopoulos B."/>
            <person name="Lu D."/>
            <person name="Skrede I."/>
            <person name="Drula E."/>
            <person name="Henrissat B."/>
            <person name="Morin E."/>
            <person name="Kohler A."/>
            <person name="Barry K."/>
            <person name="LaButti K."/>
            <person name="Morin E."/>
            <person name="Salamov A."/>
            <person name="Lipzen A."/>
            <person name="Mereny Z."/>
            <person name="Hegedus B."/>
            <person name="Baldrian P."/>
            <person name="Stursova M."/>
            <person name="Weitz H."/>
            <person name="Taylor A."/>
            <person name="Grigoriev I.V."/>
            <person name="Nagy L.G."/>
            <person name="Martin F."/>
            <person name="Kauserud H."/>
        </authorList>
    </citation>
    <scope>NUCLEOTIDE SEQUENCE</scope>
    <source>
        <strain evidence="1">CBHHK067</strain>
    </source>
</reference>
<feature type="non-terminal residue" evidence="1">
    <location>
        <position position="53"/>
    </location>
</feature>
<accession>A0AAD7FXN5</accession>
<dbReference type="Proteomes" id="UP001221757">
    <property type="component" value="Unassembled WGS sequence"/>
</dbReference>
<comment type="caution">
    <text evidence="1">The sequence shown here is derived from an EMBL/GenBank/DDBJ whole genome shotgun (WGS) entry which is preliminary data.</text>
</comment>
<gene>
    <name evidence="1" type="ORF">B0H17DRAFT_863390</name>
</gene>
<evidence type="ECO:0000313" key="2">
    <source>
        <dbReference type="Proteomes" id="UP001221757"/>
    </source>
</evidence>
<name>A0AAD7FXN5_MYCRO</name>
<sequence>LYASLNIQDSFPELQGLPLEFVQTLLLMRDLKINIRKRAVGSFYEWENLDRAV</sequence>
<proteinExistence type="predicted"/>
<protein>
    <submittedName>
        <fullName evidence="1">Uncharacterized protein</fullName>
    </submittedName>
</protein>
<dbReference type="AlphaFoldDB" id="A0AAD7FXN5"/>
<organism evidence="1 2">
    <name type="scientific">Mycena rosella</name>
    <name type="common">Pink bonnet</name>
    <name type="synonym">Agaricus rosellus</name>
    <dbReference type="NCBI Taxonomy" id="1033263"/>
    <lineage>
        <taxon>Eukaryota</taxon>
        <taxon>Fungi</taxon>
        <taxon>Dikarya</taxon>
        <taxon>Basidiomycota</taxon>
        <taxon>Agaricomycotina</taxon>
        <taxon>Agaricomycetes</taxon>
        <taxon>Agaricomycetidae</taxon>
        <taxon>Agaricales</taxon>
        <taxon>Marasmiineae</taxon>
        <taxon>Mycenaceae</taxon>
        <taxon>Mycena</taxon>
    </lineage>
</organism>
<dbReference type="EMBL" id="JARKIE010000375">
    <property type="protein sequence ID" value="KAJ7648820.1"/>
    <property type="molecule type" value="Genomic_DNA"/>
</dbReference>
<keyword evidence="2" id="KW-1185">Reference proteome</keyword>